<evidence type="ECO:0000259" key="1">
    <source>
        <dbReference type="Pfam" id="PF13683"/>
    </source>
</evidence>
<dbReference type="EMBL" id="CP016171">
    <property type="protein sequence ID" value="ANN73258.1"/>
    <property type="molecule type" value="Genomic_DNA"/>
</dbReference>
<accession>A0A193G0T5</accession>
<dbReference type="RefSeq" id="WP_066671189.1">
    <property type="nucleotide sequence ID" value="NZ_CP016171.1"/>
</dbReference>
<evidence type="ECO:0000313" key="3">
    <source>
        <dbReference type="Proteomes" id="UP000092213"/>
    </source>
</evidence>
<sequence>MALCTTGFGDHLAPGGRPVDIRWEQECLNNHRSLSFADAKEKIDAWRTYYNEVRLHSALKWQAPAEYARQRLAEGQNAVSNESEI</sequence>
<dbReference type="GO" id="GO:0015074">
    <property type="term" value="P:DNA integration"/>
    <property type="evidence" value="ECO:0007669"/>
    <property type="project" value="InterPro"/>
</dbReference>
<dbReference type="STRING" id="463025.BAU08_19615"/>
<organism evidence="2 3">
    <name type="scientific">Bordetella bronchialis</name>
    <dbReference type="NCBI Taxonomy" id="463025"/>
    <lineage>
        <taxon>Bacteria</taxon>
        <taxon>Pseudomonadati</taxon>
        <taxon>Pseudomonadota</taxon>
        <taxon>Betaproteobacteria</taxon>
        <taxon>Burkholderiales</taxon>
        <taxon>Alcaligenaceae</taxon>
        <taxon>Bordetella</taxon>
    </lineage>
</organism>
<dbReference type="Proteomes" id="UP000092213">
    <property type="component" value="Chromosome"/>
</dbReference>
<feature type="domain" description="Integrase catalytic" evidence="1">
    <location>
        <begin position="24"/>
        <end position="64"/>
    </location>
</feature>
<evidence type="ECO:0000313" key="2">
    <source>
        <dbReference type="EMBL" id="ANN73258.1"/>
    </source>
</evidence>
<reference evidence="2 3" key="1">
    <citation type="submission" date="2016-06" db="EMBL/GenBank/DDBJ databases">
        <title>Complete genome sequences of Bordetella bronchialis and Bordetella flabilis.</title>
        <authorList>
            <person name="LiPuma J.J."/>
            <person name="Spilker T."/>
        </authorList>
    </citation>
    <scope>NUCLEOTIDE SEQUENCE [LARGE SCALE GENOMIC DNA]</scope>
    <source>
        <strain evidence="2 3">AU17976</strain>
    </source>
</reference>
<dbReference type="Pfam" id="PF13683">
    <property type="entry name" value="rve_3"/>
    <property type="match status" value="1"/>
</dbReference>
<proteinExistence type="predicted"/>
<dbReference type="AlphaFoldDB" id="A0A193G0T5"/>
<name>A0A193G0T5_9BORD</name>
<protein>
    <recommendedName>
        <fullName evidence="1">Integrase catalytic domain-containing protein</fullName>
    </recommendedName>
</protein>
<gene>
    <name evidence="2" type="ORF">BAU08_19615</name>
</gene>
<dbReference type="InterPro" id="IPR001584">
    <property type="entry name" value="Integrase_cat-core"/>
</dbReference>